<dbReference type="InterPro" id="IPR036188">
    <property type="entry name" value="FAD/NAD-bd_sf"/>
</dbReference>
<gene>
    <name evidence="3" type="ORF">M427DRAFT_432545</name>
</gene>
<organism evidence="3 4">
    <name type="scientific">Gonapodya prolifera (strain JEL478)</name>
    <name type="common">Monoblepharis prolifera</name>
    <dbReference type="NCBI Taxonomy" id="1344416"/>
    <lineage>
        <taxon>Eukaryota</taxon>
        <taxon>Fungi</taxon>
        <taxon>Fungi incertae sedis</taxon>
        <taxon>Chytridiomycota</taxon>
        <taxon>Chytridiomycota incertae sedis</taxon>
        <taxon>Monoblepharidomycetes</taxon>
        <taxon>Monoblepharidales</taxon>
        <taxon>Gonapodyaceae</taxon>
        <taxon>Gonapodya</taxon>
    </lineage>
</organism>
<evidence type="ECO:0000313" key="4">
    <source>
        <dbReference type="Proteomes" id="UP000070544"/>
    </source>
</evidence>
<reference evidence="3 4" key="1">
    <citation type="journal article" date="2015" name="Genome Biol. Evol.">
        <title>Phylogenomic analyses indicate that early fungi evolved digesting cell walls of algal ancestors of land plants.</title>
        <authorList>
            <person name="Chang Y."/>
            <person name="Wang S."/>
            <person name="Sekimoto S."/>
            <person name="Aerts A.L."/>
            <person name="Choi C."/>
            <person name="Clum A."/>
            <person name="LaButti K.M."/>
            <person name="Lindquist E.A."/>
            <person name="Yee Ngan C."/>
            <person name="Ohm R.A."/>
            <person name="Salamov A.A."/>
            <person name="Grigoriev I.V."/>
            <person name="Spatafora J.W."/>
            <person name="Berbee M.L."/>
        </authorList>
    </citation>
    <scope>NUCLEOTIDE SEQUENCE [LARGE SCALE GENOMIC DNA]</scope>
    <source>
        <strain evidence="3 4">JEL478</strain>
    </source>
</reference>
<dbReference type="PANTHER" id="PTHR21178">
    <property type="entry name" value="CILIA- AND FLAGELLA-ASSOCIATED PROTEIN 61"/>
    <property type="match status" value="1"/>
</dbReference>
<dbReference type="STRING" id="1344416.A0A139AT32"/>
<feature type="domain" description="FAD/NAD(P)-binding" evidence="1">
    <location>
        <begin position="411"/>
        <end position="697"/>
    </location>
</feature>
<dbReference type="InterPro" id="IPR032151">
    <property type="entry name" value="CFAP61_N"/>
</dbReference>
<dbReference type="OrthoDB" id="382863at2759"/>
<dbReference type="GO" id="GO:0016491">
    <property type="term" value="F:oxidoreductase activity"/>
    <property type="evidence" value="ECO:0007669"/>
    <property type="project" value="InterPro"/>
</dbReference>
<dbReference type="Proteomes" id="UP000070544">
    <property type="component" value="Unassembled WGS sequence"/>
</dbReference>
<dbReference type="Pfam" id="PF16092">
    <property type="entry name" value="CFAP61_N"/>
    <property type="match status" value="1"/>
</dbReference>
<dbReference type="AlphaFoldDB" id="A0A139AT32"/>
<dbReference type="InterPro" id="IPR038884">
    <property type="entry name" value="CFAP61"/>
</dbReference>
<evidence type="ECO:0000259" key="1">
    <source>
        <dbReference type="Pfam" id="PF07992"/>
    </source>
</evidence>
<evidence type="ECO:0000313" key="3">
    <source>
        <dbReference type="EMBL" id="KXS19888.1"/>
    </source>
</evidence>
<dbReference type="EMBL" id="KQ965737">
    <property type="protein sequence ID" value="KXS19888.1"/>
    <property type="molecule type" value="Genomic_DNA"/>
</dbReference>
<feature type="domain" description="Cilia- and flagella-associated protein 61 N-terminal" evidence="2">
    <location>
        <begin position="70"/>
        <end position="172"/>
    </location>
</feature>
<evidence type="ECO:0000259" key="2">
    <source>
        <dbReference type="Pfam" id="PF16092"/>
    </source>
</evidence>
<dbReference type="Pfam" id="PF07992">
    <property type="entry name" value="Pyr_redox_2"/>
    <property type="match status" value="1"/>
</dbReference>
<evidence type="ECO:0008006" key="5">
    <source>
        <dbReference type="Google" id="ProtNLM"/>
    </source>
</evidence>
<name>A0A139AT32_GONPJ</name>
<keyword evidence="4" id="KW-1185">Reference proteome</keyword>
<proteinExistence type="predicted"/>
<dbReference type="SUPFAM" id="SSF51905">
    <property type="entry name" value="FAD/NAD(P)-binding domain"/>
    <property type="match status" value="1"/>
</dbReference>
<protein>
    <recommendedName>
        <fullName evidence="5">FAD/NAD(P)-binding domain-containing protein</fullName>
    </recommendedName>
</protein>
<dbReference type="Gene3D" id="3.50.50.60">
    <property type="entry name" value="FAD/NAD(P)-binding domain"/>
    <property type="match status" value="2"/>
</dbReference>
<sequence>MAFRSFPQSEYIMFVSQNPPPSAIHTHLCSTVRDEFRADEEREYLKRMNRGHLDPQRYFTPAAPRSSASPDGWTMLYCERSTLTQSVVIRRAVTEDCDDLLPMLRTHNVIKTEDSGGDYLLSELIESQSPQRLSLVAEWCGKVVGLMHLTNGSVNPSLMSDFDFSDFPTVVKEITSLGAIVINLFVLDDEFSDEGIRFVAFAFEHFGANRPCLISVSAESRDFPLLRRFNRVPFAPSSSTNQILYFTTAKSLLPIDMQCKRDSEAWTFTFSVTNQPMGSALVETHTDEGLSEDCDVDDFISSDNRTGKIGVLRSFDLLDAFSQGEAKRILADMLTYTGLHALLWQARDEDVASSRLCRVVKRDFFPIKRRRRIQFPNNEKDGEAVTPSTNRNTWILPLCLIQCPRVTVHSRVVFIGASDSGLSAALRLSQHRYLDFSNIIFISKVSCTVDVPDYFVSQRSFLDGQFGHQNTSQLMKFLTEEVCEIDRAHRVVRTKEGTSIGYDVLALTTGQQHHPSLSISEKFGELGNVCGVNVNKADHIDTLLKNAVGGSGSIVVYGSSLQSLGLLNSILRLQIDPARVFFVQQSETYSDAPWLDSTALGHLKAVVSRLQCHVITGNLFYWEAKQNKLAVMKLTREDAQENIISNIDVLLYAGEMSVSPSTFRMINSAGLSFDGKLVIDQNCCTVDPVIFGAGPGTKYQSKLKQRTSHDAYNSFEVGLKLADAIQSAITTVGSNTAGQLPWRGTAPKVVISVLPGTP</sequence>
<accession>A0A139AT32</accession>
<dbReference type="InterPro" id="IPR023753">
    <property type="entry name" value="FAD/NAD-binding_dom"/>
</dbReference>
<dbReference type="PANTHER" id="PTHR21178:SF8">
    <property type="entry name" value="CILIA- AND FLAGELLA-ASSOCIATED PROTEIN 61"/>
    <property type="match status" value="1"/>
</dbReference>